<protein>
    <recommendedName>
        <fullName evidence="5">Peptidyl-prolyl cis-trans isomerase</fullName>
        <shortName evidence="5">PPIase</shortName>
        <ecNumber evidence="5">5.2.1.8</ecNumber>
    </recommendedName>
</protein>
<dbReference type="Pfam" id="PF00160">
    <property type="entry name" value="Pro_isomerase"/>
    <property type="match status" value="1"/>
</dbReference>
<evidence type="ECO:0000313" key="7">
    <source>
        <dbReference type="EMBL" id="MEW9570758.1"/>
    </source>
</evidence>
<dbReference type="PIRSF" id="PIRSF001467">
    <property type="entry name" value="Peptidylpro_ismrse"/>
    <property type="match status" value="1"/>
</dbReference>
<dbReference type="PANTHER" id="PTHR45625:SF4">
    <property type="entry name" value="PEPTIDYLPROLYL ISOMERASE DOMAIN AND WD REPEAT-CONTAINING PROTEIN 1"/>
    <property type="match status" value="1"/>
</dbReference>
<gene>
    <name evidence="7" type="ORF">ABQJ54_03275</name>
</gene>
<comment type="similarity">
    <text evidence="2 5">Belongs to the cyclophilin-type PPIase family.</text>
</comment>
<accession>A0ABV3QA95</accession>
<dbReference type="Proteomes" id="UP001556220">
    <property type="component" value="Unassembled WGS sequence"/>
</dbReference>
<comment type="caution">
    <text evidence="7">The sequence shown here is derived from an EMBL/GenBank/DDBJ whole genome shotgun (WGS) entry which is preliminary data.</text>
</comment>
<keyword evidence="4 5" id="KW-0413">Isomerase</keyword>
<dbReference type="CDD" id="cd00317">
    <property type="entry name" value="cyclophilin"/>
    <property type="match status" value="1"/>
</dbReference>
<evidence type="ECO:0000259" key="6">
    <source>
        <dbReference type="PROSITE" id="PS50072"/>
    </source>
</evidence>
<dbReference type="InterPro" id="IPR044666">
    <property type="entry name" value="Cyclophilin_A-like"/>
</dbReference>
<evidence type="ECO:0000256" key="1">
    <source>
        <dbReference type="ARBA" id="ARBA00002388"/>
    </source>
</evidence>
<dbReference type="InterPro" id="IPR024936">
    <property type="entry name" value="Cyclophilin-type_PPIase"/>
</dbReference>
<evidence type="ECO:0000256" key="3">
    <source>
        <dbReference type="ARBA" id="ARBA00023110"/>
    </source>
</evidence>
<keyword evidence="3 5" id="KW-0697">Rotamase</keyword>
<dbReference type="PANTHER" id="PTHR45625">
    <property type="entry name" value="PEPTIDYL-PROLYL CIS-TRANS ISOMERASE-RELATED"/>
    <property type="match status" value="1"/>
</dbReference>
<dbReference type="PROSITE" id="PS50072">
    <property type="entry name" value="CSA_PPIASE_2"/>
    <property type="match status" value="1"/>
</dbReference>
<evidence type="ECO:0000256" key="4">
    <source>
        <dbReference type="ARBA" id="ARBA00023235"/>
    </source>
</evidence>
<comment type="catalytic activity">
    <reaction evidence="5">
        <text>[protein]-peptidylproline (omega=180) = [protein]-peptidylproline (omega=0)</text>
        <dbReference type="Rhea" id="RHEA:16237"/>
        <dbReference type="Rhea" id="RHEA-COMP:10747"/>
        <dbReference type="Rhea" id="RHEA-COMP:10748"/>
        <dbReference type="ChEBI" id="CHEBI:83833"/>
        <dbReference type="ChEBI" id="CHEBI:83834"/>
        <dbReference type="EC" id="5.2.1.8"/>
    </reaction>
</comment>
<comment type="function">
    <text evidence="1 5">PPIases accelerate the folding of proteins. It catalyzes the cis-trans isomerization of proline imidic peptide bonds in oligopeptides.</text>
</comment>
<keyword evidence="8" id="KW-1185">Reference proteome</keyword>
<dbReference type="PROSITE" id="PS00170">
    <property type="entry name" value="CSA_PPIASE_1"/>
    <property type="match status" value="1"/>
</dbReference>
<proteinExistence type="inferred from homology"/>
<sequence length="169" mass="18473">MAIQVTLQTNRGPIRLRLHDDKAPLTVANFVNLAKRGYYDGLSFHRVIADFMIQGGCPEGSGRGGPGYKFEDEFHPSLRHDKPGVLSMANAGPRTNGSQFFITHGATPWLDGKHSVFGEVVDADDQQVVDAIRQGDVIEKVMVEGDADALLASKADRVQEWNGVLDQRG</sequence>
<evidence type="ECO:0000256" key="2">
    <source>
        <dbReference type="ARBA" id="ARBA00007365"/>
    </source>
</evidence>
<dbReference type="EMBL" id="JBFOHK010000001">
    <property type="protein sequence ID" value="MEW9570758.1"/>
    <property type="molecule type" value="Genomic_DNA"/>
</dbReference>
<dbReference type="InterPro" id="IPR029000">
    <property type="entry name" value="Cyclophilin-like_dom_sf"/>
</dbReference>
<dbReference type="EC" id="5.2.1.8" evidence="5"/>
<dbReference type="PRINTS" id="PR00153">
    <property type="entry name" value="CSAPPISMRASE"/>
</dbReference>
<name>A0ABV3QA95_9GAMM</name>
<dbReference type="Gene3D" id="2.40.100.10">
    <property type="entry name" value="Cyclophilin-like"/>
    <property type="match status" value="1"/>
</dbReference>
<evidence type="ECO:0000256" key="5">
    <source>
        <dbReference type="RuleBase" id="RU363019"/>
    </source>
</evidence>
<dbReference type="InterPro" id="IPR002130">
    <property type="entry name" value="Cyclophilin-type_PPIase_dom"/>
</dbReference>
<dbReference type="RefSeq" id="WP_367852832.1">
    <property type="nucleotide sequence ID" value="NZ_JBFOHK010000001.1"/>
</dbReference>
<feature type="domain" description="PPIase cyclophilin-type" evidence="6">
    <location>
        <begin position="12"/>
        <end position="134"/>
    </location>
</feature>
<dbReference type="InterPro" id="IPR020892">
    <property type="entry name" value="Cyclophilin-type_PPIase_CS"/>
</dbReference>
<reference evidence="7 8" key="1">
    <citation type="submission" date="2024-06" db="EMBL/GenBank/DDBJ databases">
        <authorList>
            <person name="Woo H."/>
        </authorList>
    </citation>
    <scope>NUCLEOTIDE SEQUENCE [LARGE SCALE GENOMIC DNA]</scope>
    <source>
        <strain evidence="7 8">Si-c</strain>
    </source>
</reference>
<evidence type="ECO:0000313" key="8">
    <source>
        <dbReference type="Proteomes" id="UP001556220"/>
    </source>
</evidence>
<organism evidence="7 8">
    <name type="scientific">Rhodanobacter lycopersici</name>
    <dbReference type="NCBI Taxonomy" id="3162487"/>
    <lineage>
        <taxon>Bacteria</taxon>
        <taxon>Pseudomonadati</taxon>
        <taxon>Pseudomonadota</taxon>
        <taxon>Gammaproteobacteria</taxon>
        <taxon>Lysobacterales</taxon>
        <taxon>Rhodanobacteraceae</taxon>
        <taxon>Rhodanobacter</taxon>
    </lineage>
</organism>
<dbReference type="GO" id="GO:0003755">
    <property type="term" value="F:peptidyl-prolyl cis-trans isomerase activity"/>
    <property type="evidence" value="ECO:0007669"/>
    <property type="project" value="UniProtKB-EC"/>
</dbReference>
<dbReference type="SUPFAM" id="SSF50891">
    <property type="entry name" value="Cyclophilin-like"/>
    <property type="match status" value="1"/>
</dbReference>